<sequence>MASWSSQSPSCPRCNLLRESNLHMIRDCEASVNIWRNFINPRDRVILHTGHLNMSLKEHDFKPPNDPGSFILKTARNHFQAWKNMPITQSLDHSNPKTHWLKPEAGCLGISSPEGAEARGIWCGLNLAWEMGYKKVVIENDCLRIINQITKETNMAHPLHPTIATIKNIISRDWNATMSHCHRNVNTCADKLAKLSLSSCRGLTILDSPPDCISSLVLGDACGLNPPKDLVARPALLLSKEVFCGGISTTAKGRLTSPESERFCLARKTLTREGMFKLQRDRIGR</sequence>
<keyword evidence="2" id="KW-0695">RNA-directed DNA polymerase</keyword>
<dbReference type="EMBL" id="JAAIUW010000011">
    <property type="protein sequence ID" value="KAF7808928.1"/>
    <property type="molecule type" value="Genomic_DNA"/>
</dbReference>
<dbReference type="AlphaFoldDB" id="A0A834SQZ5"/>
<accession>A0A834SQZ5</accession>
<proteinExistence type="predicted"/>
<keyword evidence="2" id="KW-0548">Nucleotidyltransferase</keyword>
<dbReference type="PANTHER" id="PTHR47723:SF19">
    <property type="entry name" value="POLYNUCLEOTIDYL TRANSFERASE, RIBONUCLEASE H-LIKE SUPERFAMILY PROTEIN"/>
    <property type="match status" value="1"/>
</dbReference>
<dbReference type="InterPro" id="IPR012337">
    <property type="entry name" value="RNaseH-like_sf"/>
</dbReference>
<dbReference type="GO" id="GO:0003676">
    <property type="term" value="F:nucleic acid binding"/>
    <property type="evidence" value="ECO:0007669"/>
    <property type="project" value="InterPro"/>
</dbReference>
<dbReference type="InterPro" id="IPR044730">
    <property type="entry name" value="RNase_H-like_dom_plant"/>
</dbReference>
<dbReference type="InterPro" id="IPR002156">
    <property type="entry name" value="RNaseH_domain"/>
</dbReference>
<dbReference type="PANTHER" id="PTHR47723">
    <property type="entry name" value="OS05G0353850 PROTEIN"/>
    <property type="match status" value="1"/>
</dbReference>
<keyword evidence="2" id="KW-0808">Transferase</keyword>
<organism evidence="2 3">
    <name type="scientific">Senna tora</name>
    <dbReference type="NCBI Taxonomy" id="362788"/>
    <lineage>
        <taxon>Eukaryota</taxon>
        <taxon>Viridiplantae</taxon>
        <taxon>Streptophyta</taxon>
        <taxon>Embryophyta</taxon>
        <taxon>Tracheophyta</taxon>
        <taxon>Spermatophyta</taxon>
        <taxon>Magnoliopsida</taxon>
        <taxon>eudicotyledons</taxon>
        <taxon>Gunneridae</taxon>
        <taxon>Pentapetalae</taxon>
        <taxon>rosids</taxon>
        <taxon>fabids</taxon>
        <taxon>Fabales</taxon>
        <taxon>Fabaceae</taxon>
        <taxon>Caesalpinioideae</taxon>
        <taxon>Cassia clade</taxon>
        <taxon>Senna</taxon>
    </lineage>
</organism>
<evidence type="ECO:0000313" key="2">
    <source>
        <dbReference type="EMBL" id="KAF7808928.1"/>
    </source>
</evidence>
<keyword evidence="3" id="KW-1185">Reference proteome</keyword>
<dbReference type="CDD" id="cd06222">
    <property type="entry name" value="RNase_H_like"/>
    <property type="match status" value="1"/>
</dbReference>
<dbReference type="OrthoDB" id="1436859at2759"/>
<dbReference type="Gene3D" id="3.30.420.10">
    <property type="entry name" value="Ribonuclease H-like superfamily/Ribonuclease H"/>
    <property type="match status" value="1"/>
</dbReference>
<evidence type="ECO:0000259" key="1">
    <source>
        <dbReference type="Pfam" id="PF13456"/>
    </source>
</evidence>
<dbReference type="GO" id="GO:0004523">
    <property type="term" value="F:RNA-DNA hybrid ribonuclease activity"/>
    <property type="evidence" value="ECO:0007669"/>
    <property type="project" value="InterPro"/>
</dbReference>
<dbReference type="InterPro" id="IPR036397">
    <property type="entry name" value="RNaseH_sf"/>
</dbReference>
<dbReference type="Pfam" id="PF13456">
    <property type="entry name" value="RVT_3"/>
    <property type="match status" value="1"/>
</dbReference>
<dbReference type="SUPFAM" id="SSF53098">
    <property type="entry name" value="Ribonuclease H-like"/>
    <property type="match status" value="1"/>
</dbReference>
<gene>
    <name evidence="2" type="ORF">G2W53_035671</name>
</gene>
<dbReference type="GO" id="GO:0003964">
    <property type="term" value="F:RNA-directed DNA polymerase activity"/>
    <property type="evidence" value="ECO:0007669"/>
    <property type="project" value="UniProtKB-KW"/>
</dbReference>
<evidence type="ECO:0000313" key="3">
    <source>
        <dbReference type="Proteomes" id="UP000634136"/>
    </source>
</evidence>
<name>A0A834SQZ5_9FABA</name>
<feature type="domain" description="RNase H type-1" evidence="1">
    <location>
        <begin position="111"/>
        <end position="195"/>
    </location>
</feature>
<dbReference type="Proteomes" id="UP000634136">
    <property type="component" value="Unassembled WGS sequence"/>
</dbReference>
<dbReference type="InterPro" id="IPR053151">
    <property type="entry name" value="RNase_H-like"/>
</dbReference>
<reference evidence="2" key="1">
    <citation type="submission" date="2020-09" db="EMBL/GenBank/DDBJ databases">
        <title>Genome-Enabled Discovery of Anthraquinone Biosynthesis in Senna tora.</title>
        <authorList>
            <person name="Kang S.-H."/>
            <person name="Pandey R.P."/>
            <person name="Lee C.-M."/>
            <person name="Sim J.-S."/>
            <person name="Jeong J.-T."/>
            <person name="Choi B.-S."/>
            <person name="Jung M."/>
            <person name="Ginzburg D."/>
            <person name="Zhao K."/>
            <person name="Won S.Y."/>
            <person name="Oh T.-J."/>
            <person name="Yu Y."/>
            <person name="Kim N.-H."/>
            <person name="Lee O.R."/>
            <person name="Lee T.-H."/>
            <person name="Bashyal P."/>
            <person name="Kim T.-S."/>
            <person name="Lee W.-H."/>
            <person name="Kawkins C."/>
            <person name="Kim C.-K."/>
            <person name="Kim J.S."/>
            <person name="Ahn B.O."/>
            <person name="Rhee S.Y."/>
            <person name="Sohng J.K."/>
        </authorList>
    </citation>
    <scope>NUCLEOTIDE SEQUENCE</scope>
    <source>
        <tissue evidence="2">Leaf</tissue>
    </source>
</reference>
<protein>
    <submittedName>
        <fullName evidence="2">Reverse transcriptase</fullName>
    </submittedName>
</protein>
<comment type="caution">
    <text evidence="2">The sequence shown here is derived from an EMBL/GenBank/DDBJ whole genome shotgun (WGS) entry which is preliminary data.</text>
</comment>